<name>A0A438M8K0_9ACTN</name>
<comment type="caution">
    <text evidence="1">The sequence shown here is derived from an EMBL/GenBank/DDBJ whole genome shotgun (WGS) entry which is preliminary data.</text>
</comment>
<dbReference type="AlphaFoldDB" id="A0A438M8K0"/>
<gene>
    <name evidence="1" type="ORF">EDD27_4666</name>
</gene>
<dbReference type="RefSeq" id="WP_164903757.1">
    <property type="nucleotide sequence ID" value="NZ_JBNJMQ010000001.1"/>
</dbReference>
<dbReference type="EMBL" id="SAUN01000001">
    <property type="protein sequence ID" value="RVX42049.1"/>
    <property type="molecule type" value="Genomic_DNA"/>
</dbReference>
<evidence type="ECO:0000313" key="2">
    <source>
        <dbReference type="Proteomes" id="UP000284824"/>
    </source>
</evidence>
<protein>
    <submittedName>
        <fullName evidence="1">Uncharacterized protein</fullName>
    </submittedName>
</protein>
<dbReference type="Proteomes" id="UP000284824">
    <property type="component" value="Unassembled WGS sequence"/>
</dbReference>
<proteinExistence type="predicted"/>
<organism evidence="1 2">
    <name type="scientific">Nonomuraea polychroma</name>
    <dbReference type="NCBI Taxonomy" id="46176"/>
    <lineage>
        <taxon>Bacteria</taxon>
        <taxon>Bacillati</taxon>
        <taxon>Actinomycetota</taxon>
        <taxon>Actinomycetes</taxon>
        <taxon>Streptosporangiales</taxon>
        <taxon>Streptosporangiaceae</taxon>
        <taxon>Nonomuraea</taxon>
    </lineage>
</organism>
<reference evidence="1 2" key="1">
    <citation type="submission" date="2019-01" db="EMBL/GenBank/DDBJ databases">
        <title>Sequencing the genomes of 1000 actinobacteria strains.</title>
        <authorList>
            <person name="Klenk H.-P."/>
        </authorList>
    </citation>
    <scope>NUCLEOTIDE SEQUENCE [LARGE SCALE GENOMIC DNA]</scope>
    <source>
        <strain evidence="1 2">DSM 43925</strain>
    </source>
</reference>
<sequence>MTWIFVAAGLVLAGLAVLGVAGARVVAAARGLNREIAQVNEQFRMKQDLKG</sequence>
<keyword evidence="2" id="KW-1185">Reference proteome</keyword>
<accession>A0A438M8K0</accession>
<evidence type="ECO:0000313" key="1">
    <source>
        <dbReference type="EMBL" id="RVX42049.1"/>
    </source>
</evidence>